<keyword evidence="6" id="KW-0285">Flavoprotein</keyword>
<comment type="catalytic activity">
    <reaction evidence="1">
        <text>(S)-malate + a quinone = a quinol + oxaloacetate</text>
        <dbReference type="Rhea" id="RHEA:46012"/>
        <dbReference type="ChEBI" id="CHEBI:15589"/>
        <dbReference type="ChEBI" id="CHEBI:16452"/>
        <dbReference type="ChEBI" id="CHEBI:24646"/>
        <dbReference type="ChEBI" id="CHEBI:132124"/>
        <dbReference type="EC" id="1.1.5.4"/>
    </reaction>
</comment>
<dbReference type="Proteomes" id="UP000249913">
    <property type="component" value="Unassembled WGS sequence"/>
</dbReference>
<evidence type="ECO:0000256" key="1">
    <source>
        <dbReference type="ARBA" id="ARBA00001139"/>
    </source>
</evidence>
<evidence type="ECO:0000313" key="11">
    <source>
        <dbReference type="EMBL" id="SPZ97451.1"/>
    </source>
</evidence>
<evidence type="ECO:0000256" key="10">
    <source>
        <dbReference type="ARBA" id="ARBA00031550"/>
    </source>
</evidence>
<evidence type="ECO:0000256" key="7">
    <source>
        <dbReference type="ARBA" id="ARBA00022827"/>
    </source>
</evidence>
<evidence type="ECO:0000256" key="4">
    <source>
        <dbReference type="ARBA" id="ARBA00013026"/>
    </source>
</evidence>
<sequence>MLKEIEPDWNIHVYERLDRPAIESSNERNNAGTGHAALCELNYTVLQPDGSIDIEKAKVINEEFEISKQFWGHLVKAVASRTQENLSIHYHTSVMLEVKTMLNS</sequence>
<evidence type="ECO:0000256" key="9">
    <source>
        <dbReference type="ARBA" id="ARBA00030660"/>
    </source>
</evidence>
<dbReference type="GO" id="GO:0006099">
    <property type="term" value="P:tricarboxylic acid cycle"/>
    <property type="evidence" value="ECO:0007669"/>
    <property type="project" value="UniProtKB-UniPathway"/>
</dbReference>
<evidence type="ECO:0000256" key="6">
    <source>
        <dbReference type="ARBA" id="ARBA00022630"/>
    </source>
</evidence>
<protein>
    <recommendedName>
        <fullName evidence="4">malate dehydrogenase (quinone)</fullName>
        <ecNumber evidence="4">1.1.5.4</ecNumber>
    </recommendedName>
    <alternativeName>
        <fullName evidence="10">MQO</fullName>
    </alternativeName>
    <alternativeName>
        <fullName evidence="9">Malate dehydrogenase [quinone]</fullName>
    </alternativeName>
</protein>
<dbReference type="AlphaFoldDB" id="A0A2X2JZW8"/>
<proteinExistence type="predicted"/>
<gene>
    <name evidence="11" type="primary">mqo2_5</name>
    <name evidence="11" type="ORF">NCTC7878_00848</name>
</gene>
<keyword evidence="5" id="KW-0816">Tricarboxylic acid cycle</keyword>
<comment type="cofactor">
    <cofactor evidence="2">
        <name>FAD</name>
        <dbReference type="ChEBI" id="CHEBI:57692"/>
    </cofactor>
</comment>
<reference evidence="11 12" key="1">
    <citation type="submission" date="2018-06" db="EMBL/GenBank/DDBJ databases">
        <authorList>
            <consortium name="Pathogen Informatics"/>
            <person name="Doyle S."/>
        </authorList>
    </citation>
    <scope>NUCLEOTIDE SEQUENCE [LARGE SCALE GENOMIC DNA]</scope>
    <source>
        <strain evidence="11 12">NCTC7878</strain>
    </source>
</reference>
<evidence type="ECO:0000256" key="8">
    <source>
        <dbReference type="ARBA" id="ARBA00023002"/>
    </source>
</evidence>
<organism evidence="11 12">
    <name type="scientific">Staphylococcus aureus</name>
    <dbReference type="NCBI Taxonomy" id="1280"/>
    <lineage>
        <taxon>Bacteria</taxon>
        <taxon>Bacillati</taxon>
        <taxon>Bacillota</taxon>
        <taxon>Bacilli</taxon>
        <taxon>Bacillales</taxon>
        <taxon>Staphylococcaceae</taxon>
        <taxon>Staphylococcus</taxon>
    </lineage>
</organism>
<dbReference type="UniPathway" id="UPA00223">
    <property type="reaction ID" value="UER01008"/>
</dbReference>
<keyword evidence="8 11" id="KW-0560">Oxidoreductase</keyword>
<name>A0A2X2JZW8_STAAU</name>
<evidence type="ECO:0000313" key="12">
    <source>
        <dbReference type="Proteomes" id="UP000249913"/>
    </source>
</evidence>
<evidence type="ECO:0000256" key="5">
    <source>
        <dbReference type="ARBA" id="ARBA00022532"/>
    </source>
</evidence>
<evidence type="ECO:0000256" key="3">
    <source>
        <dbReference type="ARBA" id="ARBA00005012"/>
    </source>
</evidence>
<comment type="pathway">
    <text evidence="3">Carbohydrate metabolism; tricarboxylic acid cycle; oxaloacetate from (S)-malate (quinone route): step 1/1.</text>
</comment>
<dbReference type="GO" id="GO:0008924">
    <property type="term" value="F:L-malate dehydrogenase (quinone) activity"/>
    <property type="evidence" value="ECO:0007669"/>
    <property type="project" value="UniProtKB-EC"/>
</dbReference>
<keyword evidence="7" id="KW-0274">FAD</keyword>
<dbReference type="EC" id="1.1.5.4" evidence="4"/>
<dbReference type="Pfam" id="PF06039">
    <property type="entry name" value="Mqo"/>
    <property type="match status" value="1"/>
</dbReference>
<accession>A0A2X2JZW8</accession>
<dbReference type="EMBL" id="UAUX01000005">
    <property type="protein sequence ID" value="SPZ97451.1"/>
    <property type="molecule type" value="Genomic_DNA"/>
</dbReference>
<dbReference type="InterPro" id="IPR006231">
    <property type="entry name" value="MQO"/>
</dbReference>
<evidence type="ECO:0000256" key="2">
    <source>
        <dbReference type="ARBA" id="ARBA00001974"/>
    </source>
</evidence>